<keyword evidence="6" id="KW-1185">Reference proteome</keyword>
<gene>
    <name evidence="5" type="ORF">J421_4777</name>
</gene>
<feature type="compositionally biased region" description="Basic residues" evidence="2">
    <location>
        <begin position="269"/>
        <end position="281"/>
    </location>
</feature>
<organism evidence="5 6">
    <name type="scientific">Gemmatirosa kalamazoonensis</name>
    <dbReference type="NCBI Taxonomy" id="861299"/>
    <lineage>
        <taxon>Bacteria</taxon>
        <taxon>Pseudomonadati</taxon>
        <taxon>Gemmatimonadota</taxon>
        <taxon>Gemmatimonadia</taxon>
        <taxon>Gemmatimonadales</taxon>
        <taxon>Gemmatimonadaceae</taxon>
        <taxon>Gemmatirosa</taxon>
    </lineage>
</organism>
<keyword evidence="5" id="KW-0614">Plasmid</keyword>
<dbReference type="SUPFAM" id="SSF53850">
    <property type="entry name" value="Periplasmic binding protein-like II"/>
    <property type="match status" value="1"/>
</dbReference>
<feature type="signal peptide" evidence="3">
    <location>
        <begin position="1"/>
        <end position="26"/>
    </location>
</feature>
<evidence type="ECO:0000259" key="4">
    <source>
        <dbReference type="SMART" id="SM00062"/>
    </source>
</evidence>
<reference evidence="5 6" key="1">
    <citation type="journal article" date="2014" name="Genome Announc.">
        <title>Genome Sequence and Methylome of Soil Bacterium Gemmatirosa kalamazoonensis KBS708T, a Member of the Rarely Cultivated Gemmatimonadetes Phylum.</title>
        <authorList>
            <person name="Debruyn J.M."/>
            <person name="Radosevich M."/>
            <person name="Wommack K.E."/>
            <person name="Polson S.W."/>
            <person name="Hauser L.J."/>
            <person name="Fawaz M.N."/>
            <person name="Korlach J."/>
            <person name="Tsai Y.C."/>
        </authorList>
    </citation>
    <scope>NUCLEOTIDE SEQUENCE [LARGE SCALE GENOMIC DNA]</scope>
    <source>
        <strain evidence="5 6">KBS708</strain>
        <plasmid evidence="6">Plasmid 1</plasmid>
    </source>
</reference>
<dbReference type="KEGG" id="gba:J421_4777"/>
<name>W0RPA0_9BACT</name>
<dbReference type="RefSeq" id="WP_104023371.1">
    <property type="nucleotide sequence ID" value="NZ_CP007129.1"/>
</dbReference>
<feature type="region of interest" description="Disordered" evidence="2">
    <location>
        <begin position="247"/>
        <end position="294"/>
    </location>
</feature>
<feature type="chain" id="PRO_5004795228" evidence="3">
    <location>
        <begin position="27"/>
        <end position="308"/>
    </location>
</feature>
<dbReference type="EMBL" id="CP007129">
    <property type="protein sequence ID" value="AHG92312.1"/>
    <property type="molecule type" value="Genomic_DNA"/>
</dbReference>
<geneLocation type="plasmid" evidence="5 6">
    <name>1</name>
</geneLocation>
<dbReference type="FunCoup" id="W0RPA0">
    <property type="interactions" value="140"/>
</dbReference>
<evidence type="ECO:0000256" key="1">
    <source>
        <dbReference type="ARBA" id="ARBA00022729"/>
    </source>
</evidence>
<evidence type="ECO:0000313" key="6">
    <source>
        <dbReference type="Proteomes" id="UP000019151"/>
    </source>
</evidence>
<dbReference type="PANTHER" id="PTHR35936:SF19">
    <property type="entry name" value="AMINO-ACID-BINDING PROTEIN YXEM-RELATED"/>
    <property type="match status" value="1"/>
</dbReference>
<evidence type="ECO:0000256" key="2">
    <source>
        <dbReference type="SAM" id="MobiDB-lite"/>
    </source>
</evidence>
<keyword evidence="1 3" id="KW-0732">Signal</keyword>
<evidence type="ECO:0000256" key="3">
    <source>
        <dbReference type="SAM" id="SignalP"/>
    </source>
</evidence>
<dbReference type="Proteomes" id="UP000019151">
    <property type="component" value="Plasmid 1"/>
</dbReference>
<proteinExistence type="predicted"/>
<dbReference type="PANTHER" id="PTHR35936">
    <property type="entry name" value="MEMBRANE-BOUND LYTIC MUREIN TRANSGLYCOSYLASE F"/>
    <property type="match status" value="1"/>
</dbReference>
<dbReference type="Gene3D" id="3.40.190.10">
    <property type="entry name" value="Periplasmic binding protein-like II"/>
    <property type="match status" value="2"/>
</dbReference>
<dbReference type="InParanoid" id="W0RPA0"/>
<dbReference type="CDD" id="cd13530">
    <property type="entry name" value="PBP2_peptides_like"/>
    <property type="match status" value="1"/>
</dbReference>
<evidence type="ECO:0000313" key="5">
    <source>
        <dbReference type="EMBL" id="AHG92312.1"/>
    </source>
</evidence>
<protein>
    <submittedName>
        <fullName evidence="5">ABC-type transporter, periplasmic subunit family 3</fullName>
    </submittedName>
</protein>
<accession>W0RPA0</accession>
<dbReference type="SMART" id="SM00062">
    <property type="entry name" value="PBPb"/>
    <property type="match status" value="1"/>
</dbReference>
<feature type="domain" description="Solute-binding protein family 3/N-terminal" evidence="4">
    <location>
        <begin position="29"/>
        <end position="245"/>
    </location>
</feature>
<dbReference type="AlphaFoldDB" id="W0RPA0"/>
<dbReference type="HOGENOM" id="CLU_902428_0_0_0"/>
<dbReference type="InterPro" id="IPR001638">
    <property type="entry name" value="Solute-binding_3/MltF_N"/>
</dbReference>
<dbReference type="Pfam" id="PF00497">
    <property type="entry name" value="SBP_bac_3"/>
    <property type="match status" value="1"/>
</dbReference>
<sequence>MTRPWRLIVSLLAVLGAMLGAPSAGAQRVLRWGGDAEGGTPFVEADPANPSRVRGFDVEIAEMLARGLGRTPQFVQVAWASIPQSAERGDFDIGLSGVEERPELAAQHALTLPYYEFREVLAVRVADSARYRRLADLAGHRVATLGSTGAYQILLDAQAKTGLVPISYDDDVHPYGDLVAGRVDAVLLDHIIAERSLRRVGRGKFVIVPEPVATGHYVGVLARANVALRDSMNAILRARAWPTARSSARSARGACGTTRRPRTSGACSLRRRRRGHRRSPRRTPTPCREPRRRTPRSRTCRRCCARRA</sequence>